<reference evidence="2" key="1">
    <citation type="submission" date="2013-08" db="EMBL/GenBank/DDBJ databases">
        <title>Oryza genome evolution.</title>
        <authorList>
            <person name="Wing R.A."/>
            <person name="Panaud O."/>
            <person name="Oliveira A.C."/>
        </authorList>
    </citation>
    <scope>NUCLEOTIDE SEQUENCE</scope>
</reference>
<feature type="compositionally biased region" description="Low complexity" evidence="1">
    <location>
        <begin position="1"/>
        <end position="17"/>
    </location>
</feature>
<dbReference type="EnsemblPlants" id="OGLUM01G15790.1">
    <property type="protein sequence ID" value="OGLUM01G15790.1"/>
    <property type="gene ID" value="OGLUM01G15790"/>
</dbReference>
<keyword evidence="3" id="KW-1185">Reference proteome</keyword>
<protein>
    <submittedName>
        <fullName evidence="2">Uncharacterized protein</fullName>
    </submittedName>
</protein>
<accession>A0A0D9Y7U3</accession>
<dbReference type="Proteomes" id="UP000026961">
    <property type="component" value="Chromosome 1"/>
</dbReference>
<proteinExistence type="predicted"/>
<name>A0A0D9Y7U3_9ORYZ</name>
<feature type="region of interest" description="Disordered" evidence="1">
    <location>
        <begin position="1"/>
        <end position="33"/>
    </location>
</feature>
<evidence type="ECO:0000313" key="3">
    <source>
        <dbReference type="Proteomes" id="UP000026961"/>
    </source>
</evidence>
<reference evidence="2" key="3">
    <citation type="submission" date="2018-05" db="EMBL/GenBank/DDBJ databases">
        <title>OgluRS3 (Oryza glumaepatula Reference Sequence Version 3).</title>
        <authorList>
            <person name="Zhang J."/>
            <person name="Kudrna D."/>
            <person name="Lee S."/>
            <person name="Talag J."/>
            <person name="Welchert J."/>
            <person name="Wing R.A."/>
        </authorList>
    </citation>
    <scope>NUCLEOTIDE SEQUENCE [LARGE SCALE GENOMIC DNA]</scope>
</reference>
<dbReference type="Gramene" id="OGLUM01G15790.1">
    <property type="protein sequence ID" value="OGLUM01G15790.1"/>
    <property type="gene ID" value="OGLUM01G15790"/>
</dbReference>
<dbReference type="AlphaFoldDB" id="A0A0D9Y7U3"/>
<evidence type="ECO:0000313" key="2">
    <source>
        <dbReference type="EnsemblPlants" id="OGLUM01G15790.1"/>
    </source>
</evidence>
<sequence length="147" mass="15299">MVRTTAAAEATTMAALAVPPPPPRTCGSGPLGDDNTSVATVFGGGAARRAVEPLLSSGRGWEGREIEGEYEVVATCLSAAAPPCRHLQPPFTSPPHPASPATPAAVHASRPFHLHLLPSRHEHRVCADRLRARPSAAAYHPAPARCP</sequence>
<dbReference type="HOGENOM" id="CLU_1770937_0_0_1"/>
<evidence type="ECO:0000256" key="1">
    <source>
        <dbReference type="SAM" id="MobiDB-lite"/>
    </source>
</evidence>
<reference evidence="2" key="2">
    <citation type="submission" date="2015-04" db="UniProtKB">
        <authorList>
            <consortium name="EnsemblPlants"/>
        </authorList>
    </citation>
    <scope>IDENTIFICATION</scope>
</reference>
<organism evidence="2">
    <name type="scientific">Oryza glumipatula</name>
    <dbReference type="NCBI Taxonomy" id="40148"/>
    <lineage>
        <taxon>Eukaryota</taxon>
        <taxon>Viridiplantae</taxon>
        <taxon>Streptophyta</taxon>
        <taxon>Embryophyta</taxon>
        <taxon>Tracheophyta</taxon>
        <taxon>Spermatophyta</taxon>
        <taxon>Magnoliopsida</taxon>
        <taxon>Liliopsida</taxon>
        <taxon>Poales</taxon>
        <taxon>Poaceae</taxon>
        <taxon>BOP clade</taxon>
        <taxon>Oryzoideae</taxon>
        <taxon>Oryzeae</taxon>
        <taxon>Oryzinae</taxon>
        <taxon>Oryza</taxon>
    </lineage>
</organism>